<feature type="transmembrane region" description="Helical" evidence="1">
    <location>
        <begin position="492"/>
        <end position="515"/>
    </location>
</feature>
<evidence type="ECO:0000256" key="1">
    <source>
        <dbReference type="SAM" id="Phobius"/>
    </source>
</evidence>
<proteinExistence type="predicted"/>
<keyword evidence="1" id="KW-0472">Membrane</keyword>
<protein>
    <submittedName>
        <fullName evidence="2">Uncharacterized protein</fullName>
    </submittedName>
</protein>
<evidence type="ECO:0000313" key="3">
    <source>
        <dbReference type="Proteomes" id="UP000886865"/>
    </source>
</evidence>
<comment type="caution">
    <text evidence="2">The sequence shown here is derived from an EMBL/GenBank/DDBJ whole genome shotgun (WGS) entry which is preliminary data.</text>
</comment>
<reference evidence="2" key="2">
    <citation type="journal article" date="2021" name="PeerJ">
        <title>Extensive microbial diversity within the chicken gut microbiome revealed by metagenomics and culture.</title>
        <authorList>
            <person name="Gilroy R."/>
            <person name="Ravi A."/>
            <person name="Getino M."/>
            <person name="Pursley I."/>
            <person name="Horton D.L."/>
            <person name="Alikhan N.F."/>
            <person name="Baker D."/>
            <person name="Gharbi K."/>
            <person name="Hall N."/>
            <person name="Watson M."/>
            <person name="Adriaenssens E.M."/>
            <person name="Foster-Nyarko E."/>
            <person name="Jarju S."/>
            <person name="Secka A."/>
            <person name="Antonio M."/>
            <person name="Oren A."/>
            <person name="Chaudhuri R.R."/>
            <person name="La Ragione R."/>
            <person name="Hildebrand F."/>
            <person name="Pallen M.J."/>
        </authorList>
    </citation>
    <scope>NUCLEOTIDE SEQUENCE</scope>
    <source>
        <strain evidence="2">CHK152-2871</strain>
    </source>
</reference>
<gene>
    <name evidence="2" type="ORF">IAA86_08085</name>
</gene>
<dbReference type="Proteomes" id="UP000886865">
    <property type="component" value="Unassembled WGS sequence"/>
</dbReference>
<sequence length="567" mass="64181">MEILTSYLDYRKNKPLYKPWRKSQEDKEAKRLAYIEKNGIGEEQKTQDIKRAKAVLDAIDIMDEYSQSRAEDTELITQSLVQQLTSTATQVSMLAGFAIFNIKPIKNGLGKIAKKFKIEPSTFTFASAMGLAYVVGFVSSVFGNAWGTKKQIEASRIGRHEAMNKELSNVNHFAVLTNEQQEEVNKIAKTIEIDKKEKKKAVAQIGGFKNLVKAFKDLMIKNEEFEKSKAEFSKKISQDEAKFDTVQLSEKQLEEAKKDKQLITNAVEKIDIASQDYAENIELATDVVTALALGGGGTSGLLTNVIINKTGLKNSSFGKIAPFAVGLAVVTAISLLNVKLQKQGSRVARYKVKQDFLKHPEKLFYVDDEKAKNENGEKFKQESKNVNIFKFLFQAIKDNREYEKYLKENNVEIKQKRAALEKLKITPEQEKRAKQLQMNVFKTFNKVDEKSQKYSESTEMLGETLRGLIGLISVGSLGVLTEKSFKSTNEKYFAFSFIKWAVAFLGQTLLLNAYVTKEQKNASRVADMLALKDLEDIRHFADYSENKETSEIPKTSTSYDMSKYIKR</sequence>
<keyword evidence="1" id="KW-0812">Transmembrane</keyword>
<keyword evidence="1" id="KW-1133">Transmembrane helix</keyword>
<name>A0A9D1JYC4_9BACT</name>
<evidence type="ECO:0000313" key="2">
    <source>
        <dbReference type="EMBL" id="HIS74961.1"/>
    </source>
</evidence>
<reference evidence="2" key="1">
    <citation type="submission" date="2020-10" db="EMBL/GenBank/DDBJ databases">
        <authorList>
            <person name="Gilroy R."/>
        </authorList>
    </citation>
    <scope>NUCLEOTIDE SEQUENCE</scope>
    <source>
        <strain evidence="2">CHK152-2871</strain>
    </source>
</reference>
<dbReference type="EMBL" id="DVJQ01000070">
    <property type="protein sequence ID" value="HIS74961.1"/>
    <property type="molecule type" value="Genomic_DNA"/>
</dbReference>
<dbReference type="AlphaFoldDB" id="A0A9D1JYC4"/>
<accession>A0A9D1JYC4</accession>
<organism evidence="2 3">
    <name type="scientific">Candidatus Galligastranaerophilus intestinavium</name>
    <dbReference type="NCBI Taxonomy" id="2840836"/>
    <lineage>
        <taxon>Bacteria</taxon>
        <taxon>Candidatus Galligastranaerophilus</taxon>
    </lineage>
</organism>